<dbReference type="Proteomes" id="UP001335183">
    <property type="component" value="Chromosome"/>
</dbReference>
<evidence type="ECO:0000256" key="1">
    <source>
        <dbReference type="SAM" id="MobiDB-lite"/>
    </source>
</evidence>
<name>A0ABZ2DBM8_9SPHN</name>
<dbReference type="RefSeq" id="WP_338447094.1">
    <property type="nucleotide sequence ID" value="NZ_CP144918.1"/>
</dbReference>
<sequence>MGEYEPDDSRNVTLKPGHEPGGIERTGPRESETRESPDPQADGAVQDLNTGAIGRQQAQAGEPVVGETSNDPARRARADAARPVPDENQR</sequence>
<keyword evidence="3" id="KW-1185">Reference proteome</keyword>
<dbReference type="EMBL" id="CP144918">
    <property type="protein sequence ID" value="WWA48209.1"/>
    <property type="molecule type" value="Genomic_DNA"/>
</dbReference>
<feature type="compositionally biased region" description="Basic and acidic residues" evidence="1">
    <location>
        <begin position="16"/>
        <end position="37"/>
    </location>
</feature>
<gene>
    <name evidence="2" type="ORF">V5F89_04705</name>
</gene>
<reference evidence="2 3" key="1">
    <citation type="submission" date="2024-02" db="EMBL/GenBank/DDBJ databases">
        <title>The whole genome sequence of five bacterial samples isolated from Abu Dhabi Sabkha-shore region.</title>
        <authorList>
            <person name="Sudalaimuthuasari N."/>
            <person name="Sarfraz B."/>
            <person name="Tuyisabe J.D."/>
            <person name="Mugisha Ntwali L.D.M."/>
            <person name="Ali A.I.A.A."/>
            <person name="Almansoori S.Z.A."/>
            <person name="Alajami H.S.A."/>
            <person name="Almeqbaali A.A.S."/>
            <person name="Kundu B."/>
            <person name="Saeed E.E."/>
            <person name="Sukumarinath V."/>
            <person name="Mishra A.K."/>
            <person name="Hazzouri K.M."/>
            <person name="Almaskari R."/>
            <person name="Sharma A.K."/>
            <person name="Amiri K.M.A."/>
        </authorList>
    </citation>
    <scope>NUCLEOTIDE SEQUENCE [LARGE SCALE GENOMIC DNA]</scope>
    <source>
        <strain evidence="3">kcgeb_sd</strain>
    </source>
</reference>
<evidence type="ECO:0000313" key="3">
    <source>
        <dbReference type="Proteomes" id="UP001335183"/>
    </source>
</evidence>
<accession>A0ABZ2DBM8</accession>
<proteinExistence type="predicted"/>
<protein>
    <submittedName>
        <fullName evidence="2">Uncharacterized protein</fullName>
    </submittedName>
</protein>
<feature type="compositionally biased region" description="Basic and acidic residues" evidence="1">
    <location>
        <begin position="72"/>
        <end position="90"/>
    </location>
</feature>
<evidence type="ECO:0000313" key="2">
    <source>
        <dbReference type="EMBL" id="WWA48209.1"/>
    </source>
</evidence>
<organism evidence="2 3">
    <name type="scientific">Pelagerythrobacter marensis</name>
    <dbReference type="NCBI Taxonomy" id="543877"/>
    <lineage>
        <taxon>Bacteria</taxon>
        <taxon>Pseudomonadati</taxon>
        <taxon>Pseudomonadota</taxon>
        <taxon>Alphaproteobacteria</taxon>
        <taxon>Sphingomonadales</taxon>
        <taxon>Erythrobacteraceae</taxon>
        <taxon>Pelagerythrobacter</taxon>
    </lineage>
</organism>
<feature type="region of interest" description="Disordered" evidence="1">
    <location>
        <begin position="1"/>
        <end position="90"/>
    </location>
</feature>